<dbReference type="PATRIC" id="fig|512763.3.peg.4746"/>
<name>A0A0P0D3I8_9BACT</name>
<evidence type="ECO:0000256" key="1">
    <source>
        <dbReference type="SAM" id="Coils"/>
    </source>
</evidence>
<dbReference type="OrthoDB" id="880491at2"/>
<feature type="coiled-coil region" evidence="1">
    <location>
        <begin position="113"/>
        <end position="140"/>
    </location>
</feature>
<dbReference type="InterPro" id="IPR048012">
    <property type="entry name" value="BfmA-like_N"/>
</dbReference>
<dbReference type="Proteomes" id="UP000061382">
    <property type="component" value="Plasmid 1"/>
</dbReference>
<keyword evidence="2" id="KW-0614">Plasmid</keyword>
<keyword evidence="1" id="KW-0175">Coiled coil</keyword>
<proteinExistence type="predicted"/>
<sequence length="164" mass="19022">MGAETTKKTAYTTVRMSTVAHESIVREAKRLKLKNIEYIDAAIRYFSLRGLNPVEVEAREGTIIIQQIKKLRDQLFAYMQEEERSVLMPMLEKLIKIRLTTERVLRLQEVLLSTKSEEELKGIKEKVEQLRNQNEMAIQAQVKKVVREAKEYAPGKTRQKSSSI</sequence>
<reference evidence="2 3" key="1">
    <citation type="submission" date="2015-08" db="EMBL/GenBank/DDBJ databases">
        <title>Complete genome sequence of Rufibacter tibetensis strain 1351t, a radiation-resistant bacterium from tibet plateau.</title>
        <authorList>
            <person name="Dai J."/>
        </authorList>
    </citation>
    <scope>NUCLEOTIDE SEQUENCE [LARGE SCALE GENOMIC DNA]</scope>
    <source>
        <strain evidence="2 3">1351</strain>
        <plasmid evidence="2 3">1</plasmid>
    </source>
</reference>
<evidence type="ECO:0000313" key="3">
    <source>
        <dbReference type="Proteomes" id="UP000061382"/>
    </source>
</evidence>
<organism evidence="2 3">
    <name type="scientific">Rufibacter tibetensis</name>
    <dbReference type="NCBI Taxonomy" id="512763"/>
    <lineage>
        <taxon>Bacteria</taxon>
        <taxon>Pseudomonadati</taxon>
        <taxon>Bacteroidota</taxon>
        <taxon>Cytophagia</taxon>
        <taxon>Cytophagales</taxon>
        <taxon>Hymenobacteraceae</taxon>
        <taxon>Rufibacter</taxon>
    </lineage>
</organism>
<dbReference type="AlphaFoldDB" id="A0A0P0D3I8"/>
<evidence type="ECO:0000313" key="2">
    <source>
        <dbReference type="EMBL" id="ALJ01655.1"/>
    </source>
</evidence>
<dbReference type="KEGG" id="rti:DC20_21585"/>
<dbReference type="NCBIfam" id="NF041200">
    <property type="entry name" value="mob_BfmA_Nterm"/>
    <property type="match status" value="1"/>
</dbReference>
<geneLocation type="plasmid" evidence="2 3">
    <name>1</name>
</geneLocation>
<dbReference type="EMBL" id="CP012644">
    <property type="protein sequence ID" value="ALJ01655.1"/>
    <property type="molecule type" value="Genomic_DNA"/>
</dbReference>
<keyword evidence="3" id="KW-1185">Reference proteome</keyword>
<accession>A0A0P0D3I8</accession>
<protein>
    <submittedName>
        <fullName evidence="2">Uncharacterized protein</fullName>
    </submittedName>
</protein>
<gene>
    <name evidence="2" type="ORF">DC20_21585</name>
</gene>